<evidence type="ECO:0000313" key="2">
    <source>
        <dbReference type="Proteomes" id="UP001184861"/>
    </source>
</evidence>
<protein>
    <submittedName>
        <fullName evidence="1">Uncharacterized protein</fullName>
    </submittedName>
</protein>
<dbReference type="Proteomes" id="UP001184861">
    <property type="component" value="Unassembled WGS sequence"/>
</dbReference>
<proteinExistence type="predicted"/>
<reference evidence="1" key="1">
    <citation type="submission" date="2023-07" db="EMBL/GenBank/DDBJ databases">
        <title>Sorghum-associated microbial communities from plants grown in Nebraska, USA.</title>
        <authorList>
            <person name="Schachtman D."/>
        </authorList>
    </citation>
    <scope>NUCLEOTIDE SEQUENCE</scope>
    <source>
        <strain evidence="1">DS2360</strain>
    </source>
</reference>
<name>A0AAE3Y8I6_9FLAO</name>
<comment type="caution">
    <text evidence="1">The sequence shown here is derived from an EMBL/GenBank/DDBJ whole genome shotgun (WGS) entry which is preliminary data.</text>
</comment>
<dbReference type="EMBL" id="JAVDQY010000001">
    <property type="protein sequence ID" value="MDR6526002.1"/>
    <property type="molecule type" value="Genomic_DNA"/>
</dbReference>
<accession>A0AAE3Y8I6</accession>
<dbReference type="AlphaFoldDB" id="A0AAE3Y8I6"/>
<sequence>MINRKKTKEALGLLFLWYCSGTNLENSLYVPVILLLLHKLTHEKHLPQVFYLAVKF</sequence>
<organism evidence="1 2">
    <name type="scientific">Chryseobacterium rhizosphaerae</name>
    <dbReference type="NCBI Taxonomy" id="395937"/>
    <lineage>
        <taxon>Bacteria</taxon>
        <taxon>Pseudomonadati</taxon>
        <taxon>Bacteroidota</taxon>
        <taxon>Flavobacteriia</taxon>
        <taxon>Flavobacteriales</taxon>
        <taxon>Weeksellaceae</taxon>
        <taxon>Chryseobacterium group</taxon>
        <taxon>Chryseobacterium</taxon>
    </lineage>
</organism>
<gene>
    <name evidence="1" type="ORF">J2787_001372</name>
</gene>
<evidence type="ECO:0000313" key="1">
    <source>
        <dbReference type="EMBL" id="MDR6526002.1"/>
    </source>
</evidence>